<keyword evidence="1" id="KW-0805">Transcription regulation</keyword>
<dbReference type="SMART" id="SM00342">
    <property type="entry name" value="HTH_ARAC"/>
    <property type="match status" value="1"/>
</dbReference>
<dbReference type="AlphaFoldDB" id="A0A6I0DL65"/>
<protein>
    <submittedName>
        <fullName evidence="5">Helix-turn-helix domain-containing protein</fullName>
    </submittedName>
</protein>
<dbReference type="PROSITE" id="PS01124">
    <property type="entry name" value="HTH_ARAC_FAMILY_2"/>
    <property type="match status" value="1"/>
</dbReference>
<dbReference type="Pfam" id="PF14525">
    <property type="entry name" value="AraC_binding_2"/>
    <property type="match status" value="1"/>
</dbReference>
<organism evidence="5 6">
    <name type="scientific">Brucella anthropi</name>
    <name type="common">Ochrobactrum anthropi</name>
    <dbReference type="NCBI Taxonomy" id="529"/>
    <lineage>
        <taxon>Bacteria</taxon>
        <taxon>Pseudomonadati</taxon>
        <taxon>Pseudomonadota</taxon>
        <taxon>Alphaproteobacteria</taxon>
        <taxon>Hyphomicrobiales</taxon>
        <taxon>Brucellaceae</taxon>
        <taxon>Brucella/Ochrobactrum group</taxon>
        <taxon>Brucella</taxon>
    </lineage>
</organism>
<dbReference type="InterPro" id="IPR009057">
    <property type="entry name" value="Homeodomain-like_sf"/>
</dbReference>
<sequence>MANEISISTDMVDDKLRNDFWRSAIKPIYEIVAENRKYQFSGTIAARALGTFHVGTTSFNTQNYSRTRKLIAQGGLDHYVLQLITAGSLRGDFNGVDVVAKPGDIIIIDLTQTVESQASAGSRITVTIPRNELEGIVGWRNLHGLVLSVNAPLTRLLFEYLHSLQSLIGKLDKAEEKSAQEAMLTLLGAGIKGVAREEMQSLPVNLPMRKTILAYIDHNLFNPLLGPNLIVQNLRVSRSRLYRTFDTEGGVATIIREKRLDHAYRILVGERERSRHVTFKEIAYRCGFHDGAQFTRAFKIRFGISPKEARETKAPLLSSDMGNFDYTIHLAEEAAKLGVVKP</sequence>
<dbReference type="GO" id="GO:0043565">
    <property type="term" value="F:sequence-specific DNA binding"/>
    <property type="evidence" value="ECO:0007669"/>
    <property type="project" value="InterPro"/>
</dbReference>
<dbReference type="SUPFAM" id="SSF46689">
    <property type="entry name" value="Homeodomain-like"/>
    <property type="match status" value="1"/>
</dbReference>
<dbReference type="PANTHER" id="PTHR46796">
    <property type="entry name" value="HTH-TYPE TRANSCRIPTIONAL ACTIVATOR RHAS-RELATED"/>
    <property type="match status" value="1"/>
</dbReference>
<comment type="caution">
    <text evidence="5">The sequence shown here is derived from an EMBL/GenBank/DDBJ whole genome shotgun (WGS) entry which is preliminary data.</text>
</comment>
<evidence type="ECO:0000256" key="3">
    <source>
        <dbReference type="ARBA" id="ARBA00023163"/>
    </source>
</evidence>
<proteinExistence type="predicted"/>
<evidence type="ECO:0000313" key="6">
    <source>
        <dbReference type="Proteomes" id="UP000441102"/>
    </source>
</evidence>
<evidence type="ECO:0000313" key="5">
    <source>
        <dbReference type="EMBL" id="KAB2793357.1"/>
    </source>
</evidence>
<dbReference type="InterPro" id="IPR035418">
    <property type="entry name" value="AraC-bd_2"/>
</dbReference>
<dbReference type="Gene3D" id="1.10.10.60">
    <property type="entry name" value="Homeodomain-like"/>
    <property type="match status" value="1"/>
</dbReference>
<name>A0A6I0DL65_BRUAN</name>
<dbReference type="EMBL" id="WBWX01000009">
    <property type="protein sequence ID" value="KAB2793357.1"/>
    <property type="molecule type" value="Genomic_DNA"/>
</dbReference>
<feature type="domain" description="HTH araC/xylS-type" evidence="4">
    <location>
        <begin position="210"/>
        <end position="312"/>
    </location>
</feature>
<keyword evidence="2" id="KW-0238">DNA-binding</keyword>
<accession>A0A6I0DL65</accession>
<evidence type="ECO:0000256" key="2">
    <source>
        <dbReference type="ARBA" id="ARBA00023125"/>
    </source>
</evidence>
<dbReference type="InterPro" id="IPR050204">
    <property type="entry name" value="AraC_XylS_family_regulators"/>
</dbReference>
<keyword evidence="3" id="KW-0804">Transcription</keyword>
<dbReference type="Proteomes" id="UP000441102">
    <property type="component" value="Unassembled WGS sequence"/>
</dbReference>
<dbReference type="PANTHER" id="PTHR46796:SF6">
    <property type="entry name" value="ARAC SUBFAMILY"/>
    <property type="match status" value="1"/>
</dbReference>
<dbReference type="RefSeq" id="WP_123218607.1">
    <property type="nucleotide sequence ID" value="NZ_WBWM01000008.1"/>
</dbReference>
<dbReference type="GO" id="GO:0003700">
    <property type="term" value="F:DNA-binding transcription factor activity"/>
    <property type="evidence" value="ECO:0007669"/>
    <property type="project" value="InterPro"/>
</dbReference>
<dbReference type="InterPro" id="IPR018060">
    <property type="entry name" value="HTH_AraC"/>
</dbReference>
<reference evidence="5 6" key="1">
    <citation type="submission" date="2019-09" db="EMBL/GenBank/DDBJ databases">
        <title>Taxonomic organization of the family Brucellaceae based on a phylogenomic approach.</title>
        <authorList>
            <person name="Leclercq S."/>
            <person name="Cloeckaert A."/>
            <person name="Zygmunt M.S."/>
        </authorList>
    </citation>
    <scope>NUCLEOTIDE SEQUENCE [LARGE SCALE GENOMIC DNA]</scope>
    <source>
        <strain evidence="5 6">CCUG 34461</strain>
    </source>
</reference>
<evidence type="ECO:0000259" key="4">
    <source>
        <dbReference type="PROSITE" id="PS01124"/>
    </source>
</evidence>
<dbReference type="Pfam" id="PF12833">
    <property type="entry name" value="HTH_18"/>
    <property type="match status" value="1"/>
</dbReference>
<evidence type="ECO:0000256" key="1">
    <source>
        <dbReference type="ARBA" id="ARBA00023015"/>
    </source>
</evidence>
<gene>
    <name evidence="5" type="ORF">F9L06_20805</name>
</gene>